<feature type="region of interest" description="Disordered" evidence="1">
    <location>
        <begin position="413"/>
        <end position="438"/>
    </location>
</feature>
<sequence>MTTRSSPRRRKAVAVVAAVMLAAGTATAAHAADPLILDHGHIDTFHVAVEDGELVLSLAEDVTGSHVRHQPEDVLLRVKEEAWNEQIPSQFPGSPEGYVLPLTQDRDLIWPGWDTHGVAGSGYTDVSIDITDVNGPGDIHLYTLTGFGTPTSLLQDGGFQLPGTIREARPAHTHAQWTFSAAGEYTLQVRATATDPDTGATLTSNPGTYAFSVGDGAAGQPDLPSSLAIHGLADHYHTGDTVSLTAVPDVETDLDHYHWYTRDNASDSWSVVPGQGGAEFTGTADHDGRQIKAALFGDDHAVVAESDPVTVHIDDHGDHDGPSETVLTVKGAEGHFHPGDTVELTAVQEPATDLDHYHWFTRPDTNATWSLAGDAGTTGTYTFTASAQIDGYQVQARLYDDHHEVVATSDPVTLHIDDHGDHGTGGGTTGTVTGNTSEPQLCLPQEQQVEREVPVTEDFSLVLDHGHIDLFNVTAEGGSLTLDLKEDVTGSHERHAPGDVLLHVKPEAYTDSIPDGYPGAPAGYLLPLTQDPDLIWPGWDTNGVAGSGYPDVTIDITAVDGPGDVYLYTTSTFGGAVPVLEGGGFELPGSVREQSPAHTHAQWTFSEPGQYTLTARATATDPAGGSSISSGEETYTFAVDTLPEATASATETITETVVIGRTADGEECDLPGGAGGDGANGGLASTGTPYVAGIAVLGTSLLAGGAATTALRRRFFGPAV</sequence>
<evidence type="ECO:0000256" key="2">
    <source>
        <dbReference type="SAM" id="SignalP"/>
    </source>
</evidence>
<reference evidence="3 4" key="1">
    <citation type="submission" date="2024-09" db="EMBL/GenBank/DDBJ databases">
        <title>Draft genome sequence of multifaceted antimicrobials producing Streptomyces sp. strain FH1.</title>
        <authorList>
            <person name="Hassan F."/>
            <person name="Ali H."/>
            <person name="Hassan N."/>
            <person name="Nawaz A."/>
        </authorList>
    </citation>
    <scope>NUCLEOTIDE SEQUENCE [LARGE SCALE GENOMIC DNA]</scope>
    <source>
        <strain evidence="3 4">FH1</strain>
    </source>
</reference>
<dbReference type="InterPro" id="IPR022435">
    <property type="entry name" value="Surface-anchored_actinobac"/>
</dbReference>
<dbReference type="NCBIfam" id="TIGR03769">
    <property type="entry name" value="P_ac_wall_RPT"/>
    <property type="match status" value="2"/>
</dbReference>
<organism evidence="3 4">
    <name type="scientific">Streptomyces carpaticus</name>
    <dbReference type="NCBI Taxonomy" id="285558"/>
    <lineage>
        <taxon>Bacteria</taxon>
        <taxon>Bacillati</taxon>
        <taxon>Actinomycetota</taxon>
        <taxon>Actinomycetes</taxon>
        <taxon>Kitasatosporales</taxon>
        <taxon>Streptomycetaceae</taxon>
        <taxon>Streptomyces</taxon>
    </lineage>
</organism>
<name>A0ABV4ZHN5_9ACTN</name>
<evidence type="ECO:0000256" key="1">
    <source>
        <dbReference type="SAM" id="MobiDB-lite"/>
    </source>
</evidence>
<evidence type="ECO:0000313" key="3">
    <source>
        <dbReference type="EMBL" id="MFB4193637.1"/>
    </source>
</evidence>
<feature type="chain" id="PRO_5046476116" evidence="2">
    <location>
        <begin position="32"/>
        <end position="720"/>
    </location>
</feature>
<protein>
    <submittedName>
        <fullName evidence="3">Choice-of-anchor M domain-containing protein</fullName>
    </submittedName>
</protein>
<dbReference type="RefSeq" id="WP_375061655.1">
    <property type="nucleotide sequence ID" value="NZ_JBHGBT010000002.1"/>
</dbReference>
<proteinExistence type="predicted"/>
<comment type="caution">
    <text evidence="3">The sequence shown here is derived from an EMBL/GenBank/DDBJ whole genome shotgun (WGS) entry which is preliminary data.</text>
</comment>
<dbReference type="EMBL" id="JBHGBT010000002">
    <property type="protein sequence ID" value="MFB4193637.1"/>
    <property type="molecule type" value="Genomic_DNA"/>
</dbReference>
<accession>A0ABV4ZHN5</accession>
<evidence type="ECO:0000313" key="4">
    <source>
        <dbReference type="Proteomes" id="UP001577267"/>
    </source>
</evidence>
<feature type="signal peptide" evidence="2">
    <location>
        <begin position="1"/>
        <end position="31"/>
    </location>
</feature>
<dbReference type="NCBIfam" id="NF038134">
    <property type="entry name" value="choice_anch_M"/>
    <property type="match status" value="2"/>
</dbReference>
<dbReference type="Proteomes" id="UP001577267">
    <property type="component" value="Unassembled WGS sequence"/>
</dbReference>
<keyword evidence="2" id="KW-0732">Signal</keyword>
<gene>
    <name evidence="3" type="ORF">ACE11A_04580</name>
</gene>
<keyword evidence="4" id="KW-1185">Reference proteome</keyword>